<name>A0A225D221_9BACT</name>
<dbReference type="InterPro" id="IPR016071">
    <property type="entry name" value="Staphylococal_nuclease_OB-fold"/>
</dbReference>
<dbReference type="Gene3D" id="2.40.50.90">
    <property type="match status" value="1"/>
</dbReference>
<evidence type="ECO:0000259" key="2">
    <source>
        <dbReference type="PROSITE" id="PS50830"/>
    </source>
</evidence>
<dbReference type="PROSITE" id="PS50830">
    <property type="entry name" value="TNASE_3"/>
    <property type="match status" value="1"/>
</dbReference>
<feature type="region of interest" description="Disordered" evidence="1">
    <location>
        <begin position="81"/>
        <end position="100"/>
    </location>
</feature>
<feature type="domain" description="TNase-like" evidence="2">
    <location>
        <begin position="1"/>
        <end position="71"/>
    </location>
</feature>
<dbReference type="RefSeq" id="WP_143393956.1">
    <property type="nucleotide sequence ID" value="NZ_NIDE01000019.1"/>
</dbReference>
<proteinExistence type="predicted"/>
<protein>
    <submittedName>
        <fullName evidence="3">Putative nuclease</fullName>
    </submittedName>
</protein>
<dbReference type="OrthoDB" id="9805504at2"/>
<comment type="caution">
    <text evidence="3">The sequence shown here is derived from an EMBL/GenBank/DDBJ whole genome shotgun (WGS) entry which is preliminary data.</text>
</comment>
<dbReference type="Pfam" id="PF00565">
    <property type="entry name" value="SNase"/>
    <property type="match status" value="1"/>
</dbReference>
<dbReference type="SMART" id="SM00318">
    <property type="entry name" value="SNc"/>
    <property type="match status" value="1"/>
</dbReference>
<organism evidence="3 4">
    <name type="scientific">Fimbriiglobus ruber</name>
    <dbReference type="NCBI Taxonomy" id="1908690"/>
    <lineage>
        <taxon>Bacteria</taxon>
        <taxon>Pseudomonadati</taxon>
        <taxon>Planctomycetota</taxon>
        <taxon>Planctomycetia</taxon>
        <taxon>Gemmatales</taxon>
        <taxon>Gemmataceae</taxon>
        <taxon>Fimbriiglobus</taxon>
    </lineage>
</organism>
<dbReference type="EMBL" id="NIDE01000019">
    <property type="protein sequence ID" value="OWK34983.1"/>
    <property type="molecule type" value="Genomic_DNA"/>
</dbReference>
<dbReference type="AlphaFoldDB" id="A0A225D221"/>
<dbReference type="SUPFAM" id="SSF50199">
    <property type="entry name" value="Staphylococcal nuclease"/>
    <property type="match status" value="1"/>
</dbReference>
<evidence type="ECO:0000256" key="1">
    <source>
        <dbReference type="SAM" id="MobiDB-lite"/>
    </source>
</evidence>
<evidence type="ECO:0000313" key="4">
    <source>
        <dbReference type="Proteomes" id="UP000214646"/>
    </source>
</evidence>
<sequence length="100" mass="10699">MADGDTITVLDADKKQHKIRLNGIEAPEKAQPFGTKSKAAMGEKVAGKDVVVIWSKRDRYGWILGDVTVEGLALQAVQQVEDTGGRGEGSPRFSSRAVCG</sequence>
<dbReference type="InterPro" id="IPR035437">
    <property type="entry name" value="SNase_OB-fold_sf"/>
</dbReference>
<evidence type="ECO:0000313" key="3">
    <source>
        <dbReference type="EMBL" id="OWK34983.1"/>
    </source>
</evidence>
<accession>A0A225D221</accession>
<dbReference type="Proteomes" id="UP000214646">
    <property type="component" value="Unassembled WGS sequence"/>
</dbReference>
<reference evidence="4" key="1">
    <citation type="submission" date="2017-06" db="EMBL/GenBank/DDBJ databases">
        <title>Genome analysis of Fimbriiglobus ruber SP5, the first member of the order Planctomycetales with confirmed chitinolytic capability.</title>
        <authorList>
            <person name="Ravin N.V."/>
            <person name="Rakitin A.L."/>
            <person name="Ivanova A.A."/>
            <person name="Beletsky A.V."/>
            <person name="Kulichevskaya I.S."/>
            <person name="Mardanov A.V."/>
            <person name="Dedysh S.N."/>
        </authorList>
    </citation>
    <scope>NUCLEOTIDE SEQUENCE [LARGE SCALE GENOMIC DNA]</scope>
    <source>
        <strain evidence="4">SP5</strain>
    </source>
</reference>
<keyword evidence="4" id="KW-1185">Reference proteome</keyword>
<gene>
    <name evidence="3" type="ORF">FRUB_09825</name>
</gene>